<dbReference type="AlphaFoldDB" id="A0A9D4JTR7"/>
<proteinExistence type="predicted"/>
<reference evidence="1" key="1">
    <citation type="journal article" date="2019" name="bioRxiv">
        <title>The Genome of the Zebra Mussel, Dreissena polymorpha: A Resource for Invasive Species Research.</title>
        <authorList>
            <person name="McCartney M.A."/>
            <person name="Auch B."/>
            <person name="Kono T."/>
            <person name="Mallez S."/>
            <person name="Zhang Y."/>
            <person name="Obille A."/>
            <person name="Becker A."/>
            <person name="Abrahante J.E."/>
            <person name="Garbe J."/>
            <person name="Badalamenti J.P."/>
            <person name="Herman A."/>
            <person name="Mangelson H."/>
            <person name="Liachko I."/>
            <person name="Sullivan S."/>
            <person name="Sone E.D."/>
            <person name="Koren S."/>
            <person name="Silverstein K.A.T."/>
            <person name="Beckman K.B."/>
            <person name="Gohl D.M."/>
        </authorList>
    </citation>
    <scope>NUCLEOTIDE SEQUENCE</scope>
    <source>
        <strain evidence="1">Duluth1</strain>
        <tissue evidence="1">Whole animal</tissue>
    </source>
</reference>
<comment type="caution">
    <text evidence="1">The sequence shown here is derived from an EMBL/GenBank/DDBJ whole genome shotgun (WGS) entry which is preliminary data.</text>
</comment>
<gene>
    <name evidence="1" type="ORF">DPMN_122054</name>
</gene>
<evidence type="ECO:0000313" key="2">
    <source>
        <dbReference type="Proteomes" id="UP000828390"/>
    </source>
</evidence>
<evidence type="ECO:0000313" key="1">
    <source>
        <dbReference type="EMBL" id="KAH3820308.1"/>
    </source>
</evidence>
<name>A0A9D4JTR7_DREPO</name>
<dbReference type="Proteomes" id="UP000828390">
    <property type="component" value="Unassembled WGS sequence"/>
</dbReference>
<accession>A0A9D4JTR7</accession>
<dbReference type="EMBL" id="JAIWYP010000005">
    <property type="protein sequence ID" value="KAH3820308.1"/>
    <property type="molecule type" value="Genomic_DNA"/>
</dbReference>
<protein>
    <submittedName>
        <fullName evidence="1">Uncharacterized protein</fullName>
    </submittedName>
</protein>
<sequence length="73" mass="8313">MSAYKLVNTLTAVVEQTHLSIRRLQCRQAACRKKGMYRLQFTKRLAEDEDSAVELLKSCQLFGGGELYTKVLC</sequence>
<organism evidence="1 2">
    <name type="scientific">Dreissena polymorpha</name>
    <name type="common">Zebra mussel</name>
    <name type="synonym">Mytilus polymorpha</name>
    <dbReference type="NCBI Taxonomy" id="45954"/>
    <lineage>
        <taxon>Eukaryota</taxon>
        <taxon>Metazoa</taxon>
        <taxon>Spiralia</taxon>
        <taxon>Lophotrochozoa</taxon>
        <taxon>Mollusca</taxon>
        <taxon>Bivalvia</taxon>
        <taxon>Autobranchia</taxon>
        <taxon>Heteroconchia</taxon>
        <taxon>Euheterodonta</taxon>
        <taxon>Imparidentia</taxon>
        <taxon>Neoheterodontei</taxon>
        <taxon>Myida</taxon>
        <taxon>Dreissenoidea</taxon>
        <taxon>Dreissenidae</taxon>
        <taxon>Dreissena</taxon>
    </lineage>
</organism>
<keyword evidence="2" id="KW-1185">Reference proteome</keyword>
<reference evidence="1" key="2">
    <citation type="submission" date="2020-11" db="EMBL/GenBank/DDBJ databases">
        <authorList>
            <person name="McCartney M.A."/>
            <person name="Auch B."/>
            <person name="Kono T."/>
            <person name="Mallez S."/>
            <person name="Becker A."/>
            <person name="Gohl D.M."/>
            <person name="Silverstein K.A.T."/>
            <person name="Koren S."/>
            <person name="Bechman K.B."/>
            <person name="Herman A."/>
            <person name="Abrahante J.E."/>
            <person name="Garbe J."/>
        </authorList>
    </citation>
    <scope>NUCLEOTIDE SEQUENCE</scope>
    <source>
        <strain evidence="1">Duluth1</strain>
        <tissue evidence="1">Whole animal</tissue>
    </source>
</reference>